<organism evidence="5 6">
    <name type="scientific">Sediminicoccus rosea</name>
    <dbReference type="NCBI Taxonomy" id="1225128"/>
    <lineage>
        <taxon>Bacteria</taxon>
        <taxon>Pseudomonadati</taxon>
        <taxon>Pseudomonadota</taxon>
        <taxon>Alphaproteobacteria</taxon>
        <taxon>Acetobacterales</taxon>
        <taxon>Roseomonadaceae</taxon>
        <taxon>Sediminicoccus</taxon>
    </lineage>
</organism>
<feature type="domain" description="GntR C-terminal" evidence="4">
    <location>
        <begin position="11"/>
        <end position="135"/>
    </location>
</feature>
<evidence type="ECO:0000256" key="1">
    <source>
        <dbReference type="ARBA" id="ARBA00023015"/>
    </source>
</evidence>
<evidence type="ECO:0000313" key="6">
    <source>
        <dbReference type="Proteomes" id="UP001305521"/>
    </source>
</evidence>
<evidence type="ECO:0000256" key="3">
    <source>
        <dbReference type="ARBA" id="ARBA00023163"/>
    </source>
</evidence>
<keyword evidence="2" id="KW-0238">DNA-binding</keyword>
<dbReference type="Gene3D" id="1.20.120.530">
    <property type="entry name" value="GntR ligand-binding domain-like"/>
    <property type="match status" value="1"/>
</dbReference>
<proteinExistence type="predicted"/>
<dbReference type="SMART" id="SM00895">
    <property type="entry name" value="FCD"/>
    <property type="match status" value="1"/>
</dbReference>
<sequence>MRLLSDQELRELFGVRAAIEAFAAGAAARRRDPAVMERLQGLAGRMRGAVTQRDMAGYGRLAAEFHEALVDAGDNAILAGMYAQIRARLRRYQAAMSRVPELPQTSIAEHDAILAAIAKGDAAAAMALTNAHLDSLVGQFAAPPKTKDDQGRNTK</sequence>
<name>A0ABZ0PGR6_9PROT</name>
<evidence type="ECO:0000313" key="5">
    <source>
        <dbReference type="EMBL" id="WPB84652.1"/>
    </source>
</evidence>
<dbReference type="Pfam" id="PF07729">
    <property type="entry name" value="FCD"/>
    <property type="match status" value="1"/>
</dbReference>
<dbReference type="SUPFAM" id="SSF48008">
    <property type="entry name" value="GntR ligand-binding domain-like"/>
    <property type="match status" value="1"/>
</dbReference>
<dbReference type="PANTHER" id="PTHR43537">
    <property type="entry name" value="TRANSCRIPTIONAL REGULATOR, GNTR FAMILY"/>
    <property type="match status" value="1"/>
</dbReference>
<dbReference type="Proteomes" id="UP001305521">
    <property type="component" value="Chromosome"/>
</dbReference>
<evidence type="ECO:0000259" key="4">
    <source>
        <dbReference type="SMART" id="SM00895"/>
    </source>
</evidence>
<keyword evidence="3" id="KW-0804">Transcription</keyword>
<dbReference type="InterPro" id="IPR011711">
    <property type="entry name" value="GntR_C"/>
</dbReference>
<evidence type="ECO:0000256" key="2">
    <source>
        <dbReference type="ARBA" id="ARBA00023125"/>
    </source>
</evidence>
<dbReference type="InterPro" id="IPR008920">
    <property type="entry name" value="TF_FadR/GntR_C"/>
</dbReference>
<dbReference type="EMBL" id="CP137852">
    <property type="protein sequence ID" value="WPB84652.1"/>
    <property type="molecule type" value="Genomic_DNA"/>
</dbReference>
<dbReference type="PANTHER" id="PTHR43537:SF24">
    <property type="entry name" value="GLUCONATE OPERON TRANSCRIPTIONAL REPRESSOR"/>
    <property type="match status" value="1"/>
</dbReference>
<protein>
    <submittedName>
        <fullName evidence="5">FCD domain-containing protein</fullName>
    </submittedName>
</protein>
<accession>A0ABZ0PGR6</accession>
<gene>
    <name evidence="5" type="ORF">R9Z33_21475</name>
</gene>
<dbReference type="RefSeq" id="WP_318648616.1">
    <property type="nucleotide sequence ID" value="NZ_CP137852.1"/>
</dbReference>
<keyword evidence="6" id="KW-1185">Reference proteome</keyword>
<reference evidence="5 6" key="1">
    <citation type="submission" date="2023-11" db="EMBL/GenBank/DDBJ databases">
        <title>Arctic aerobic anoxygenic photoheterotroph Sediminicoccus rosea KRV36 adapts its photosynthesis to long days of polar summer.</title>
        <authorList>
            <person name="Tomasch J."/>
            <person name="Kopejtka K."/>
            <person name="Bily T."/>
            <person name="Gardiner A.T."/>
            <person name="Gardian Z."/>
            <person name="Shivaramu S."/>
            <person name="Koblizek M."/>
            <person name="Engelhardt F."/>
            <person name="Kaftan D."/>
        </authorList>
    </citation>
    <scope>NUCLEOTIDE SEQUENCE [LARGE SCALE GENOMIC DNA]</scope>
    <source>
        <strain evidence="5 6">R-30</strain>
    </source>
</reference>
<keyword evidence="1" id="KW-0805">Transcription regulation</keyword>